<dbReference type="AlphaFoldDB" id="A0A1G7XB12"/>
<evidence type="ECO:0000256" key="1">
    <source>
        <dbReference type="ARBA" id="ARBA00034221"/>
    </source>
</evidence>
<dbReference type="Proteomes" id="UP000198956">
    <property type="component" value="Unassembled WGS sequence"/>
</dbReference>
<evidence type="ECO:0000313" key="5">
    <source>
        <dbReference type="EMBL" id="QYY44149.1"/>
    </source>
</evidence>
<accession>A0A1G7XB12</accession>
<dbReference type="SMART" id="SM00849">
    <property type="entry name" value="Lactamase_B"/>
    <property type="match status" value="1"/>
</dbReference>
<dbReference type="InterPro" id="IPR037482">
    <property type="entry name" value="ST1585_MBL-fold"/>
</dbReference>
<dbReference type="Gene3D" id="3.60.15.10">
    <property type="entry name" value="Ribonuclease Z/Hydroxyacylglutathione hydrolase-like"/>
    <property type="match status" value="1"/>
</dbReference>
<evidence type="ECO:0000313" key="8">
    <source>
        <dbReference type="Proteomes" id="UP000826616"/>
    </source>
</evidence>
<evidence type="ECO:0000313" key="6">
    <source>
        <dbReference type="EMBL" id="SDG81293.1"/>
    </source>
</evidence>
<protein>
    <submittedName>
        <fullName evidence="6">Glyoxylase, beta-lactamase superfamily II</fullName>
    </submittedName>
    <submittedName>
        <fullName evidence="5">MBL fold metallo-hydrolase</fullName>
    </submittedName>
</protein>
<dbReference type="EMBL" id="CP080764">
    <property type="protein sequence ID" value="QYY44149.1"/>
    <property type="molecule type" value="Genomic_DNA"/>
</dbReference>
<dbReference type="InterPro" id="IPR036866">
    <property type="entry name" value="RibonucZ/Hydroxyglut_hydro"/>
</dbReference>
<dbReference type="Pfam" id="PF00753">
    <property type="entry name" value="Lactamase_B"/>
    <property type="match status" value="1"/>
</dbReference>
<evidence type="ECO:0000256" key="3">
    <source>
        <dbReference type="ARBA" id="ARBA00048505"/>
    </source>
</evidence>
<dbReference type="SUPFAM" id="SSF56281">
    <property type="entry name" value="Metallo-hydrolase/oxidoreductase"/>
    <property type="match status" value="1"/>
</dbReference>
<dbReference type="RefSeq" id="WP_062731156.1">
    <property type="nucleotide sequence ID" value="NZ_CP080764.1"/>
</dbReference>
<dbReference type="EMBL" id="FNDE01000003">
    <property type="protein sequence ID" value="SDG81293.1"/>
    <property type="molecule type" value="Genomic_DNA"/>
</dbReference>
<comment type="catalytic activity">
    <reaction evidence="3">
        <text>3',5'-cyclic UMP + H2O = UMP + H(+)</text>
        <dbReference type="Rhea" id="RHEA:70575"/>
        <dbReference type="ChEBI" id="CHEBI:15377"/>
        <dbReference type="ChEBI" id="CHEBI:15378"/>
        <dbReference type="ChEBI" id="CHEBI:57865"/>
        <dbReference type="ChEBI" id="CHEBI:184387"/>
    </reaction>
    <physiologicalReaction direction="left-to-right" evidence="3">
        <dbReference type="Rhea" id="RHEA:70576"/>
    </physiologicalReaction>
</comment>
<feature type="domain" description="Metallo-beta-lactamase" evidence="4">
    <location>
        <begin position="25"/>
        <end position="231"/>
    </location>
</feature>
<sequence length="319" mass="36159">MKTNHIVNLGDNIYQIELVDRMQQGRSTGYFIDSEQKTVVEMGASVSVPRVLAALEELGVAPAQITYVIVTHIHLDHAGGAGLLLEKLPNAKLVVHPRGAKHMMNPAKLIAGAKQVYGDDFDRLFTPIIPIAKERMMIAEDGMELAIDDNRTLVFYDSPGHAYHHFVVYDPVSKGLFSGDAIGISFPWLKETFGVDFYTPSSSPTQFDPEAMSATLRRFANLDVEQIYMTHYGRHADAQRIIAENIERTNMYARIAEEAYAEHATWEHVAERLRRYFHNELVKMGVPENDPILKTFEFDIQMNAKGMFHYMETKVRSQK</sequence>
<dbReference type="CDD" id="cd07726">
    <property type="entry name" value="ST1585-like_MBL-fold"/>
    <property type="match status" value="1"/>
</dbReference>
<keyword evidence="8" id="KW-1185">Reference proteome</keyword>
<dbReference type="PANTHER" id="PTHR42951">
    <property type="entry name" value="METALLO-BETA-LACTAMASE DOMAIN-CONTAINING"/>
    <property type="match status" value="1"/>
</dbReference>
<reference evidence="5 8" key="2">
    <citation type="submission" date="2021-08" db="EMBL/GenBank/DDBJ databases">
        <title>Complete genome sequence of the strain Aneurinibacillus thermoaerophilus CCM 8960.</title>
        <authorList>
            <person name="Musilova J."/>
            <person name="Kourilova X."/>
            <person name="Pernicova I."/>
            <person name="Bezdicek M."/>
            <person name="Lengerova M."/>
            <person name="Obruca S."/>
            <person name="Sedlar K."/>
        </authorList>
    </citation>
    <scope>NUCLEOTIDE SEQUENCE [LARGE SCALE GENOMIC DNA]</scope>
    <source>
        <strain evidence="5 8">CCM 8960</strain>
    </source>
</reference>
<evidence type="ECO:0000256" key="2">
    <source>
        <dbReference type="ARBA" id="ARBA00034301"/>
    </source>
</evidence>
<dbReference type="Proteomes" id="UP000826616">
    <property type="component" value="Chromosome"/>
</dbReference>
<reference evidence="6 7" key="1">
    <citation type="submission" date="2016-10" db="EMBL/GenBank/DDBJ databases">
        <authorList>
            <person name="de Groot N.N."/>
        </authorList>
    </citation>
    <scope>NUCLEOTIDE SEQUENCE [LARGE SCALE GENOMIC DNA]</scope>
    <source>
        <strain evidence="6 7">L 420-91</strain>
    </source>
</reference>
<evidence type="ECO:0000259" key="4">
    <source>
        <dbReference type="SMART" id="SM00849"/>
    </source>
</evidence>
<comment type="function">
    <text evidence="2">Counteracts the endogenous Pycsar antiviral defense system. Phosphodiesterase that enables metal-dependent hydrolysis of host cyclic nucleotide Pycsar defense signals such as cCMP and cUMP.</text>
</comment>
<dbReference type="GeneID" id="97141350"/>
<dbReference type="PANTHER" id="PTHR42951:SF22">
    <property type="entry name" value="METALLO BETA-LACTAMASE SUPERFAMILY LIPOPROTEIN"/>
    <property type="match status" value="1"/>
</dbReference>
<dbReference type="InterPro" id="IPR001279">
    <property type="entry name" value="Metallo-B-lactamas"/>
</dbReference>
<name>A0A1G7XB12_ANETH</name>
<evidence type="ECO:0000313" key="7">
    <source>
        <dbReference type="Proteomes" id="UP000198956"/>
    </source>
</evidence>
<comment type="catalytic activity">
    <reaction evidence="1">
        <text>3',5'-cyclic CMP + H2O = CMP + H(+)</text>
        <dbReference type="Rhea" id="RHEA:72675"/>
        <dbReference type="ChEBI" id="CHEBI:15377"/>
        <dbReference type="ChEBI" id="CHEBI:15378"/>
        <dbReference type="ChEBI" id="CHEBI:58003"/>
        <dbReference type="ChEBI" id="CHEBI:60377"/>
    </reaction>
    <physiologicalReaction direction="left-to-right" evidence="1">
        <dbReference type="Rhea" id="RHEA:72676"/>
    </physiologicalReaction>
</comment>
<proteinExistence type="predicted"/>
<organism evidence="6 7">
    <name type="scientific">Aneurinibacillus thermoaerophilus</name>
    <dbReference type="NCBI Taxonomy" id="143495"/>
    <lineage>
        <taxon>Bacteria</taxon>
        <taxon>Bacillati</taxon>
        <taxon>Bacillota</taxon>
        <taxon>Bacilli</taxon>
        <taxon>Bacillales</taxon>
        <taxon>Paenibacillaceae</taxon>
        <taxon>Aneurinibacillus group</taxon>
        <taxon>Aneurinibacillus</taxon>
    </lineage>
</organism>
<dbReference type="InterPro" id="IPR050855">
    <property type="entry name" value="NDM-1-like"/>
</dbReference>
<gene>
    <name evidence="5" type="ORF">K3F53_08210</name>
    <name evidence="6" type="ORF">SAMN04489735_1003109</name>
</gene>